<dbReference type="Proteomes" id="UP000001055">
    <property type="component" value="Unassembled WGS sequence"/>
</dbReference>
<gene>
    <name evidence="2" type="ORF">SNOG_11476</name>
</gene>
<feature type="compositionally biased region" description="Polar residues" evidence="1">
    <location>
        <begin position="84"/>
        <end position="93"/>
    </location>
</feature>
<name>Q0U9T8_PHANO</name>
<protein>
    <submittedName>
        <fullName evidence="2">Uncharacterized protein</fullName>
    </submittedName>
</protein>
<dbReference type="AlphaFoldDB" id="Q0U9T8"/>
<sequence>MEDEHGAAAESHAGSRDALGDDLTPNATGRRMREDIKETAAPQFDSHRLEVRSRRLHVKTPTGSFTPLPVYEDDIEPGDGMSVLSPQSHNTKSMAIHPSKVVDTPSTDTAPTQKFFPEELWSLKGQQTKVKDSLEYEAMEMASDNSSSSVESPATGSSSTKRTPVSPEGVLLHPISIQNLPAPKTDEALFLPADAERTWYTGFVKPWNNFHKEAYTYWRSAHLRDALDEVRNYRFTPPVAGTIDAGSVAGPNILHTQFSRETLQGIQKVYTLLMSTQTMRQNKQPNKIWLGDPEDEDLNNAESVWKPSYVVKASRNADDETTRILGQVEYLGGRLGALTWAISQQYMNSWGSLRCVLGDIAQYMLKSSTKHAFLVSADEVMFLKFELIQKVHYDVPNGEEPKNLFIEPWLHYSPPVKFGDLIHEAKGTISVKVALMYLLHCSMQEDYALPMEMGNAAKYKAKTKAGAKWVQKLRWKIGERLGKY</sequence>
<dbReference type="VEuPathDB" id="FungiDB:JI435_114760"/>
<dbReference type="InParanoid" id="Q0U9T8"/>
<feature type="region of interest" description="Disordered" evidence="1">
    <location>
        <begin position="140"/>
        <end position="167"/>
    </location>
</feature>
<dbReference type="VEuPathDB" id="FungiDB:JI435_441210"/>
<dbReference type="KEGG" id="pno:SNOG_11476"/>
<evidence type="ECO:0000256" key="1">
    <source>
        <dbReference type="SAM" id="MobiDB-lite"/>
    </source>
</evidence>
<accession>Q0U9T8</accession>
<proteinExistence type="predicted"/>
<evidence type="ECO:0000313" key="3">
    <source>
        <dbReference type="Proteomes" id="UP000001055"/>
    </source>
</evidence>
<feature type="region of interest" description="Disordered" evidence="1">
    <location>
        <begin position="1"/>
        <end position="112"/>
    </location>
</feature>
<feature type="compositionally biased region" description="Polar residues" evidence="1">
    <location>
        <begin position="143"/>
        <end position="163"/>
    </location>
</feature>
<feature type="compositionally biased region" description="Basic and acidic residues" evidence="1">
    <location>
        <begin position="1"/>
        <end position="19"/>
    </location>
</feature>
<evidence type="ECO:0000313" key="2">
    <source>
        <dbReference type="EMBL" id="EAT81184.2"/>
    </source>
</evidence>
<reference evidence="3" key="1">
    <citation type="journal article" date="2007" name="Plant Cell">
        <title>Dothideomycete-plant interactions illuminated by genome sequencing and EST analysis of the wheat pathogen Stagonospora nodorum.</title>
        <authorList>
            <person name="Hane J.K."/>
            <person name="Lowe R.G."/>
            <person name="Solomon P.S."/>
            <person name="Tan K.C."/>
            <person name="Schoch C.L."/>
            <person name="Spatafora J.W."/>
            <person name="Crous P.W."/>
            <person name="Kodira C."/>
            <person name="Birren B.W."/>
            <person name="Galagan J.E."/>
            <person name="Torriani S.F."/>
            <person name="McDonald B.A."/>
            <person name="Oliver R.P."/>
        </authorList>
    </citation>
    <scope>NUCLEOTIDE SEQUENCE [LARGE SCALE GENOMIC DNA]</scope>
    <source>
        <strain evidence="3">SN15 / ATCC MYA-4574 / FGSC 10173</strain>
    </source>
</reference>
<dbReference type="GeneID" id="5978626"/>
<dbReference type="EMBL" id="CH445343">
    <property type="protein sequence ID" value="EAT81184.2"/>
    <property type="molecule type" value="Genomic_DNA"/>
</dbReference>
<organism evidence="2 3">
    <name type="scientific">Phaeosphaeria nodorum (strain SN15 / ATCC MYA-4574 / FGSC 10173)</name>
    <name type="common">Glume blotch fungus</name>
    <name type="synonym">Parastagonospora nodorum</name>
    <dbReference type="NCBI Taxonomy" id="321614"/>
    <lineage>
        <taxon>Eukaryota</taxon>
        <taxon>Fungi</taxon>
        <taxon>Dikarya</taxon>
        <taxon>Ascomycota</taxon>
        <taxon>Pezizomycotina</taxon>
        <taxon>Dothideomycetes</taxon>
        <taxon>Pleosporomycetidae</taxon>
        <taxon>Pleosporales</taxon>
        <taxon>Pleosporineae</taxon>
        <taxon>Phaeosphaeriaceae</taxon>
        <taxon>Parastagonospora</taxon>
    </lineage>
</organism>
<dbReference type="RefSeq" id="XP_001801718.1">
    <property type="nucleotide sequence ID" value="XM_001801666.1"/>
</dbReference>